<dbReference type="NCBIfam" id="NF008751">
    <property type="entry name" value="PRK11784.1-3"/>
    <property type="match status" value="1"/>
</dbReference>
<feature type="domain" description="Rhodanese" evidence="3">
    <location>
        <begin position="15"/>
        <end position="138"/>
    </location>
</feature>
<dbReference type="Proteomes" id="UP000193450">
    <property type="component" value="Chromosome"/>
</dbReference>
<keyword evidence="1 2" id="KW-0711">Selenium</keyword>
<organism evidence="4 5">
    <name type="scientific">Oceanicoccus sagamiensis</name>
    <dbReference type="NCBI Taxonomy" id="716816"/>
    <lineage>
        <taxon>Bacteria</taxon>
        <taxon>Pseudomonadati</taxon>
        <taxon>Pseudomonadota</taxon>
        <taxon>Gammaproteobacteria</taxon>
        <taxon>Cellvibrionales</taxon>
        <taxon>Spongiibacteraceae</taxon>
        <taxon>Oceanicoccus</taxon>
    </lineage>
</organism>
<dbReference type="SUPFAM" id="SSF52821">
    <property type="entry name" value="Rhodanese/Cell cycle control phosphatase"/>
    <property type="match status" value="1"/>
</dbReference>
<comment type="catalytic activity">
    <reaction evidence="2">
        <text>5-methylaminomethyl-S-(2E)-geranyl-thiouridine(34) in tRNA + selenophosphate + H(+) = 5-methylaminomethyl-2-(Se-phospho)selenouridine(34) in tRNA + (2E)-thiogeraniol</text>
        <dbReference type="Rhea" id="RHEA:60172"/>
        <dbReference type="Rhea" id="RHEA-COMP:14654"/>
        <dbReference type="Rhea" id="RHEA-COMP:15523"/>
        <dbReference type="ChEBI" id="CHEBI:15378"/>
        <dbReference type="ChEBI" id="CHEBI:16144"/>
        <dbReference type="ChEBI" id="CHEBI:140632"/>
        <dbReference type="ChEBI" id="CHEBI:143702"/>
        <dbReference type="ChEBI" id="CHEBI:143703"/>
    </reaction>
</comment>
<comment type="catalytic activity">
    <reaction evidence="2">
        <text>5-methylaminomethyl-2-thiouridine(34) in tRNA + (2E)-geranyl diphosphate = 5-methylaminomethyl-S-(2E)-geranyl-thiouridine(34) in tRNA + diphosphate</text>
        <dbReference type="Rhea" id="RHEA:14085"/>
        <dbReference type="Rhea" id="RHEA-COMP:10195"/>
        <dbReference type="Rhea" id="RHEA-COMP:14654"/>
        <dbReference type="ChEBI" id="CHEBI:33019"/>
        <dbReference type="ChEBI" id="CHEBI:58057"/>
        <dbReference type="ChEBI" id="CHEBI:74455"/>
        <dbReference type="ChEBI" id="CHEBI:140632"/>
    </reaction>
</comment>
<dbReference type="GO" id="GO:0043828">
    <property type="term" value="F:tRNA 2-selenouridine synthase activity"/>
    <property type="evidence" value="ECO:0007669"/>
    <property type="project" value="UniProtKB-EC"/>
</dbReference>
<dbReference type="EC" id="2.9.1.3" evidence="2"/>
<dbReference type="GO" id="GO:0016765">
    <property type="term" value="F:transferase activity, transferring alkyl or aryl (other than methyl) groups"/>
    <property type="evidence" value="ECO:0007669"/>
    <property type="project" value="UniProtKB-UniRule"/>
</dbReference>
<dbReference type="InterPro" id="IPR017582">
    <property type="entry name" value="SelU"/>
</dbReference>
<dbReference type="InterPro" id="IPR036873">
    <property type="entry name" value="Rhodanese-like_dom_sf"/>
</dbReference>
<comment type="similarity">
    <text evidence="2">Belongs to the SelU family.</text>
</comment>
<keyword evidence="2" id="KW-0808">Transferase</keyword>
<dbReference type="InterPro" id="IPR058840">
    <property type="entry name" value="AAA_SelU"/>
</dbReference>
<dbReference type="OrthoDB" id="9808735at2"/>
<evidence type="ECO:0000256" key="1">
    <source>
        <dbReference type="ARBA" id="ARBA00023266"/>
    </source>
</evidence>
<evidence type="ECO:0000256" key="2">
    <source>
        <dbReference type="HAMAP-Rule" id="MF_01622"/>
    </source>
</evidence>
<sequence>MAGLTADPATFRDLLLANTPFLDVRAEVEFAAGTLPTSCNVPILNNEERHQVGTCYKQQGQAEAIELGHQLVSGETKQQRIERWCQFVRDNNNAHLYCWRGGMRSNLTQQWMAEAGVDIPLIPGGYKALRRVLLDEIEAASVAPMIIIGGKTGTAKTPLVSELSTGIDLEGFAHHRGSSFGRRVEEPPCQSDFENRLGIDLLKKREAEKNAPLFFEDESRMIGPITLPHNLWLAMCEAPIAVVEMSLEFRIQRILQEYVVEMEQEHLAVDAGQGYENYRQHLLASLYRIRKRLGSQRYQTLEKVMNAALDRQQSSGDVSAHEAWIKTLLVDYYDPMYEYQLQNKQPRIQFSGDYQQVIEWASAALCSG</sequence>
<dbReference type="KEGG" id="osg:BST96_20120"/>
<evidence type="ECO:0000313" key="5">
    <source>
        <dbReference type="Proteomes" id="UP000193450"/>
    </source>
</evidence>
<reference evidence="4 5" key="1">
    <citation type="submission" date="2016-11" db="EMBL/GenBank/DDBJ databases">
        <title>Trade-off between light-utilization and light-protection in marine flavobacteria.</title>
        <authorList>
            <person name="Kumagai Y."/>
        </authorList>
    </citation>
    <scope>NUCLEOTIDE SEQUENCE [LARGE SCALE GENOMIC DNA]</scope>
    <source>
        <strain evidence="4 5">NBRC 107125</strain>
    </source>
</reference>
<feature type="active site" description="S-selanylcysteine intermediate" evidence="2">
    <location>
        <position position="98"/>
    </location>
</feature>
<comment type="function">
    <text evidence="2">Involved in the post-transcriptional modification of the uridine at the wobble position (U34) of tRNA(Lys), tRNA(Glu) and tRNA(Gln). Catalyzes the conversion of 2-thiouridine (S2U-RNA) to 2-selenouridine (Se2U-RNA). Acts in a two-step process involving geranylation of 2-thiouridine (S2U) to S-geranyl-2-thiouridine (geS2U) and subsequent selenation of the latter derivative to 2-selenouridine (Se2U) in the tRNA chain.</text>
</comment>
<dbReference type="SMART" id="SM00450">
    <property type="entry name" value="RHOD"/>
    <property type="match status" value="1"/>
</dbReference>
<proteinExistence type="inferred from homology"/>
<dbReference type="PROSITE" id="PS50206">
    <property type="entry name" value="RHODANESE_3"/>
    <property type="match status" value="1"/>
</dbReference>
<evidence type="ECO:0000259" key="3">
    <source>
        <dbReference type="PROSITE" id="PS50206"/>
    </source>
</evidence>
<dbReference type="RefSeq" id="WP_085760405.1">
    <property type="nucleotide sequence ID" value="NZ_CP019343.1"/>
</dbReference>
<dbReference type="Pfam" id="PF26341">
    <property type="entry name" value="AAA_SelU"/>
    <property type="match status" value="1"/>
</dbReference>
<dbReference type="InterPro" id="IPR001763">
    <property type="entry name" value="Rhodanese-like_dom"/>
</dbReference>
<dbReference type="NCBIfam" id="TIGR03167">
    <property type="entry name" value="tRNA_sel_U_synt"/>
    <property type="match status" value="1"/>
</dbReference>
<keyword evidence="5" id="KW-1185">Reference proteome</keyword>
<gene>
    <name evidence="2" type="primary">selU</name>
    <name evidence="4" type="ORF">BST96_20120</name>
</gene>
<dbReference type="Pfam" id="PF00581">
    <property type="entry name" value="Rhodanese"/>
    <property type="match status" value="1"/>
</dbReference>
<comment type="catalytic activity">
    <reaction evidence="2">
        <text>5-methylaminomethyl-2-thiouridine(34) in tRNA + selenophosphate + (2E)-geranyl diphosphate + H2O + H(+) = 5-methylaminomethyl-2-selenouridine(34) in tRNA + (2E)-thiogeraniol + phosphate + diphosphate</text>
        <dbReference type="Rhea" id="RHEA:42716"/>
        <dbReference type="Rhea" id="RHEA-COMP:10195"/>
        <dbReference type="Rhea" id="RHEA-COMP:10196"/>
        <dbReference type="ChEBI" id="CHEBI:15377"/>
        <dbReference type="ChEBI" id="CHEBI:15378"/>
        <dbReference type="ChEBI" id="CHEBI:16144"/>
        <dbReference type="ChEBI" id="CHEBI:33019"/>
        <dbReference type="ChEBI" id="CHEBI:43474"/>
        <dbReference type="ChEBI" id="CHEBI:58057"/>
        <dbReference type="ChEBI" id="CHEBI:74455"/>
        <dbReference type="ChEBI" id="CHEBI:82743"/>
        <dbReference type="ChEBI" id="CHEBI:143703"/>
        <dbReference type="EC" id="2.9.1.3"/>
    </reaction>
</comment>
<comment type="subunit">
    <text evidence="2">Monomer.</text>
</comment>
<dbReference type="Gene3D" id="3.40.250.10">
    <property type="entry name" value="Rhodanese-like domain"/>
    <property type="match status" value="1"/>
</dbReference>
<comment type="catalytic activity">
    <reaction evidence="2">
        <text>5-methylaminomethyl-2-(Se-phospho)selenouridine(34) in tRNA + H2O = 5-methylaminomethyl-2-selenouridine(34) in tRNA + phosphate</text>
        <dbReference type="Rhea" id="RHEA:60176"/>
        <dbReference type="Rhea" id="RHEA-COMP:10196"/>
        <dbReference type="Rhea" id="RHEA-COMP:15523"/>
        <dbReference type="ChEBI" id="CHEBI:15377"/>
        <dbReference type="ChEBI" id="CHEBI:43474"/>
        <dbReference type="ChEBI" id="CHEBI:82743"/>
        <dbReference type="ChEBI" id="CHEBI:143702"/>
    </reaction>
</comment>
<accession>A0A1X9NGQ5</accession>
<name>A0A1X9NGQ5_9GAMM</name>
<dbReference type="GO" id="GO:0002098">
    <property type="term" value="P:tRNA wobble uridine modification"/>
    <property type="evidence" value="ECO:0007669"/>
    <property type="project" value="UniProtKB-UniRule"/>
</dbReference>
<dbReference type="PANTHER" id="PTHR30401:SF0">
    <property type="entry name" value="TRNA 2-SELENOURIDINE SYNTHASE"/>
    <property type="match status" value="1"/>
</dbReference>
<protein>
    <recommendedName>
        <fullName evidence="2">tRNA 2-selenouridine synthase</fullName>
        <ecNumber evidence="2">2.9.1.3</ecNumber>
    </recommendedName>
</protein>
<dbReference type="STRING" id="716816.BST96_20120"/>
<dbReference type="NCBIfam" id="NF008750">
    <property type="entry name" value="PRK11784.1-2"/>
    <property type="match status" value="1"/>
</dbReference>
<evidence type="ECO:0000313" key="4">
    <source>
        <dbReference type="EMBL" id="ARN76204.1"/>
    </source>
</evidence>
<dbReference type="PANTHER" id="PTHR30401">
    <property type="entry name" value="TRNA 2-SELENOURIDINE SYNTHASE"/>
    <property type="match status" value="1"/>
</dbReference>
<dbReference type="HAMAP" id="MF_01622">
    <property type="entry name" value="tRNA_sel_U_synth"/>
    <property type="match status" value="1"/>
</dbReference>
<dbReference type="EMBL" id="CP019343">
    <property type="protein sequence ID" value="ARN76204.1"/>
    <property type="molecule type" value="Genomic_DNA"/>
</dbReference>
<dbReference type="AlphaFoldDB" id="A0A1X9NGQ5"/>